<dbReference type="PROSITE" id="PS50088">
    <property type="entry name" value="ANK_REPEAT"/>
    <property type="match status" value="5"/>
</dbReference>
<comment type="subcellular location">
    <subcellularLocation>
        <location evidence="1">Membrane</location>
        <topology evidence="1">Multi-pass membrane protein</topology>
    </subcellularLocation>
</comment>
<feature type="repeat" description="ANK" evidence="7">
    <location>
        <begin position="581"/>
        <end position="613"/>
    </location>
</feature>
<reference evidence="11 12" key="1">
    <citation type="journal article" date="2018" name="Mol. Plant">
        <title>The genome of Artemisia annua provides insight into the evolution of Asteraceae family and artemisinin biosynthesis.</title>
        <authorList>
            <person name="Shen Q."/>
            <person name="Zhang L."/>
            <person name="Liao Z."/>
            <person name="Wang S."/>
            <person name="Yan T."/>
            <person name="Shi P."/>
            <person name="Liu M."/>
            <person name="Fu X."/>
            <person name="Pan Q."/>
            <person name="Wang Y."/>
            <person name="Lv Z."/>
            <person name="Lu X."/>
            <person name="Zhang F."/>
            <person name="Jiang W."/>
            <person name="Ma Y."/>
            <person name="Chen M."/>
            <person name="Hao X."/>
            <person name="Li L."/>
            <person name="Tang Y."/>
            <person name="Lv G."/>
            <person name="Zhou Y."/>
            <person name="Sun X."/>
            <person name="Brodelius P.E."/>
            <person name="Rose J.K.C."/>
            <person name="Tang K."/>
        </authorList>
    </citation>
    <scope>NUCLEOTIDE SEQUENCE [LARGE SCALE GENOMIC DNA]</scope>
    <source>
        <strain evidence="12">cv. Huhao1</strain>
        <tissue evidence="11">Leaf</tissue>
    </source>
</reference>
<dbReference type="Gene3D" id="1.25.40.20">
    <property type="entry name" value="Ankyrin repeat-containing domain"/>
    <property type="match status" value="7"/>
</dbReference>
<dbReference type="OrthoDB" id="598775at2759"/>
<dbReference type="SMART" id="SM00248">
    <property type="entry name" value="ANK"/>
    <property type="match status" value="24"/>
</dbReference>
<dbReference type="EMBL" id="PKPP01000129">
    <property type="protein sequence ID" value="PWA97313.1"/>
    <property type="molecule type" value="Genomic_DNA"/>
</dbReference>
<dbReference type="InterPro" id="IPR036770">
    <property type="entry name" value="Ankyrin_rpt-contain_sf"/>
</dbReference>
<dbReference type="PANTHER" id="PTHR24186">
    <property type="entry name" value="PROTEIN PHOSPHATASE 1 REGULATORY SUBUNIT"/>
    <property type="match status" value="1"/>
</dbReference>
<proteinExistence type="predicted"/>
<evidence type="ECO:0000256" key="9">
    <source>
        <dbReference type="SAM" id="Phobius"/>
    </source>
</evidence>
<dbReference type="PROSITE" id="PS50297">
    <property type="entry name" value="ANK_REP_REGION"/>
    <property type="match status" value="5"/>
</dbReference>
<accession>A0A2U1QH65</accession>
<dbReference type="InterPro" id="IPR026961">
    <property type="entry name" value="PGG_dom"/>
</dbReference>
<evidence type="ECO:0000256" key="1">
    <source>
        <dbReference type="ARBA" id="ARBA00004141"/>
    </source>
</evidence>
<evidence type="ECO:0000256" key="8">
    <source>
        <dbReference type="SAM" id="MobiDB-lite"/>
    </source>
</evidence>
<feature type="compositionally biased region" description="Basic residues" evidence="8">
    <location>
        <begin position="19"/>
        <end position="28"/>
    </location>
</feature>
<feature type="compositionally biased region" description="Low complexity" evidence="8">
    <location>
        <begin position="39"/>
        <end position="62"/>
    </location>
</feature>
<dbReference type="Proteomes" id="UP000245207">
    <property type="component" value="Unassembled WGS sequence"/>
</dbReference>
<evidence type="ECO:0000256" key="4">
    <source>
        <dbReference type="ARBA" id="ARBA00022989"/>
    </source>
</evidence>
<feature type="repeat" description="ANK" evidence="7">
    <location>
        <begin position="639"/>
        <end position="665"/>
    </location>
</feature>
<organism evidence="11 12">
    <name type="scientific">Artemisia annua</name>
    <name type="common">Sweet wormwood</name>
    <dbReference type="NCBI Taxonomy" id="35608"/>
    <lineage>
        <taxon>Eukaryota</taxon>
        <taxon>Viridiplantae</taxon>
        <taxon>Streptophyta</taxon>
        <taxon>Embryophyta</taxon>
        <taxon>Tracheophyta</taxon>
        <taxon>Spermatophyta</taxon>
        <taxon>Magnoliopsida</taxon>
        <taxon>eudicotyledons</taxon>
        <taxon>Gunneridae</taxon>
        <taxon>Pentapetalae</taxon>
        <taxon>asterids</taxon>
        <taxon>campanulids</taxon>
        <taxon>Asterales</taxon>
        <taxon>Asteraceae</taxon>
        <taxon>Asteroideae</taxon>
        <taxon>Anthemideae</taxon>
        <taxon>Artemisiinae</taxon>
        <taxon>Artemisia</taxon>
    </lineage>
</organism>
<feature type="region of interest" description="Disordered" evidence="8">
    <location>
        <begin position="142"/>
        <end position="173"/>
    </location>
</feature>
<evidence type="ECO:0000256" key="2">
    <source>
        <dbReference type="ARBA" id="ARBA00022692"/>
    </source>
</evidence>
<feature type="domain" description="PGG" evidence="10">
    <location>
        <begin position="1722"/>
        <end position="1794"/>
    </location>
</feature>
<dbReference type="STRING" id="35608.A0A2U1QH65"/>
<dbReference type="Pfam" id="PF12796">
    <property type="entry name" value="Ank_2"/>
    <property type="match status" value="6"/>
</dbReference>
<evidence type="ECO:0000256" key="5">
    <source>
        <dbReference type="ARBA" id="ARBA00023043"/>
    </source>
</evidence>
<dbReference type="Pfam" id="PF00023">
    <property type="entry name" value="Ank"/>
    <property type="match status" value="1"/>
</dbReference>
<feature type="transmembrane region" description="Helical" evidence="9">
    <location>
        <begin position="1727"/>
        <end position="1750"/>
    </location>
</feature>
<gene>
    <name evidence="11" type="ORF">CTI12_AA029850</name>
</gene>
<keyword evidence="2 9" id="KW-0812">Transmembrane</keyword>
<keyword evidence="4 9" id="KW-1133">Transmembrane helix</keyword>
<evidence type="ECO:0000259" key="10">
    <source>
        <dbReference type="Pfam" id="PF13962"/>
    </source>
</evidence>
<name>A0A2U1QH65_ARTAN</name>
<keyword evidence="12" id="KW-1185">Reference proteome</keyword>
<feature type="repeat" description="ANK" evidence="7">
    <location>
        <begin position="310"/>
        <end position="335"/>
    </location>
</feature>
<feature type="repeat" description="ANK" evidence="7">
    <location>
        <begin position="275"/>
        <end position="307"/>
    </location>
</feature>
<feature type="region of interest" description="Disordered" evidence="8">
    <location>
        <begin position="19"/>
        <end position="69"/>
    </location>
</feature>
<feature type="transmembrane region" description="Helical" evidence="9">
    <location>
        <begin position="1770"/>
        <end position="1792"/>
    </location>
</feature>
<evidence type="ECO:0000256" key="3">
    <source>
        <dbReference type="ARBA" id="ARBA00022737"/>
    </source>
</evidence>
<dbReference type="GO" id="GO:0005886">
    <property type="term" value="C:plasma membrane"/>
    <property type="evidence" value="ECO:0007669"/>
    <property type="project" value="TreeGrafter"/>
</dbReference>
<evidence type="ECO:0000313" key="11">
    <source>
        <dbReference type="EMBL" id="PWA97313.1"/>
    </source>
</evidence>
<protein>
    <submittedName>
        <fullName evidence="11">Ankyrin repeat-containing protein</fullName>
    </submittedName>
</protein>
<dbReference type="Pfam" id="PF13962">
    <property type="entry name" value="PGG"/>
    <property type="match status" value="1"/>
</dbReference>
<evidence type="ECO:0000256" key="6">
    <source>
        <dbReference type="ARBA" id="ARBA00023136"/>
    </source>
</evidence>
<keyword evidence="5 7" id="KW-0040">ANK repeat</keyword>
<feature type="compositionally biased region" description="Low complexity" evidence="8">
    <location>
        <begin position="162"/>
        <end position="173"/>
    </location>
</feature>
<sequence>MAIMDMKMKSMQSFKLHSLRKRMKKSKVTRSAPVLPQKSNTSSSTNDSNFSSVVASSSSATSRNADEETQLGSIDQKLAQAAKEGDIDCFIHVLKEGCSQLAWLPEAIVKRTVSENKIRLKLIMAIMDMKMKSVQSFKLHSLRKRMKKSKVTRSAPVLPQKSNTSSSTNDSNFSSVVASSSSATSRNADEETQLGSIDQKLAQAAKEGDIDCFIHVLKEGCSQLAWLPEAIVKRTVSENKSTYLHVAARFGRFKLIDSLLTNYGSVKWLEKTNNEGDTAFHIAAKVGHFAVMDLLIKHGTNAMMELKNKKGNTALHEALLNKHHHLVDLLLHSNARCSCYLNNENKSPFYLSVEAGNENTFNAMLKAVCQTSRYRDDLFERNLMKGRSPLQAAILRKDKVMLQEILAKGMHMLVHVKDDNGEKPIQVATRIGFEEGKVILDEELRCGTSDSGVVSDGSGDADGAAALFVDADDPVAIARDKRMRVLLGKVMLTQQQQKGMCHHHCMEIGLYKAVKRGDVDEFISALEKYLEEKKLDLPTIFSQLTPLQNTFLHVASMYDKTDISRLIIKYFPSLISKVNSHGDTAFHLAAKNGHLDLIEIIVKLKNDKLVKDLEPNNNSDVNAATYFRNSMQTVVENNDGRTPLQLAHKHGQGTVVEFLIRNNVEEAYYVNKKGTSLLYTAILNSDIGLLKTIYDTVSPHIGQNLQNVLHKQLIRGKSLLFGAIWSQNIEILRELATKKQVLLEVKYEHAQKLMHFAECLGFHQGAKYLRSNIMVPETPVQSYSLDEYSLSVIDMVDPEIKNIRKSMDLNRRHERMVTLLSNSPQDTPREKLMDVKLYEAAKKGDVDSFIDALVKVSQANNSLSLRTISEQRTHSKNTCLHVAASHGNKHLIDFIVFYFRNLIFETNSEGNTANHEAAKAGHLGVVKTLVRFNNYDEQMYSAKEYDTIESSPRSKEWVKNSIGNTSLHEAFLSNQKEVVKYLIKSRVEEAYYLNKEGISWLYLAVEANMVDVVKTVLNNMTLDVKERFISESTNGKFLINAAIKRKITVMLQEIARNIPSQIHVIDKVGQTPLSYAVSTGFLNGVICLLDEFNMDSSLMDSTGFYPVHVASKIGHVHILEKLLNSFPDSGRFINRKGQNILHVAAENGKDRVTIYDTVSPDIGQNLQNVLHKQLIRGKSLLFGAIWSQNIEILRELATKKPVLLKVKYEHAQKLMHFAECLGFHQGAKYLRSNIIVPETPVQSYSLDEYSLSVIDMVDPEIKNIRKSMDLNRRHERMVTLLSNSPQDTPREKLMDVKLYEAAKKGDVDSFIDALVKVSQANNSLSLRTISEQRTHSKNTCLHVAASHGNKHLTDFIVFYFRNLIFETNSEGNTANHEAARAGHLGVVKTLVRFNNYDEQMYSAKEYDTIESSPRSKEWVKNSIGNTSLHEAFLSNQKEVVKYLIKSRVEEAYYLNKEGISALYLAVEANMVDVVKTVLNNMTLDVKERFISESTNGKFLINAAIKRKSTVMLQEIARNIPSQIHVIDKVGQTPLSYAVSTGFLNGVICLLDEFNMDSSLMDSTGSYPVHVASKIGHVHILEKLLNSFPDSGRFINRKGQNILHVAAENGKDRVVSFILKTKDLGFLINKTDEDGNTPLHLAARKWHPKVVSCLTWDRQVNLNLVNKRGFTALDAAEERMEPITTFQQRLTWSALMSAGAKRSGNMDKTVTGKSEQYKKDYSKGRVNTLMLVAILTATVTFAAGFTMPGGYNNSPPDEGHATLLHAHMLQTFVICDTIALYSAIMVSVTLIWAQLGDITLVMNASLPYHCWGYPLQQCQ</sequence>
<evidence type="ECO:0000313" key="12">
    <source>
        <dbReference type="Proteomes" id="UP000245207"/>
    </source>
</evidence>
<dbReference type="SUPFAM" id="SSF48403">
    <property type="entry name" value="Ankyrin repeat"/>
    <property type="match status" value="5"/>
</dbReference>
<comment type="caution">
    <text evidence="11">The sequence shown here is derived from an EMBL/GenBank/DDBJ whole genome shotgun (WGS) entry which is preliminary data.</text>
</comment>
<feature type="repeat" description="ANK" evidence="7">
    <location>
        <begin position="1633"/>
        <end position="1666"/>
    </location>
</feature>
<dbReference type="InterPro" id="IPR002110">
    <property type="entry name" value="Ankyrin_rpt"/>
</dbReference>
<evidence type="ECO:0000256" key="7">
    <source>
        <dbReference type="PROSITE-ProRule" id="PRU00023"/>
    </source>
</evidence>
<dbReference type="PANTHER" id="PTHR24186:SF46">
    <property type="entry name" value="PROTEIN ACCELERATED CELL DEATH 6-LIKE"/>
    <property type="match status" value="1"/>
</dbReference>
<feature type="compositionally biased region" description="Basic residues" evidence="8">
    <location>
        <begin position="142"/>
        <end position="151"/>
    </location>
</feature>
<keyword evidence="3" id="KW-0677">Repeat</keyword>
<keyword evidence="6 9" id="KW-0472">Membrane</keyword>